<comment type="caution">
    <text evidence="3">The sequence shown here is derived from an EMBL/GenBank/DDBJ whole genome shotgun (WGS) entry which is preliminary data.</text>
</comment>
<evidence type="ECO:0000313" key="3">
    <source>
        <dbReference type="EMBL" id="RMY06742.1"/>
    </source>
</evidence>
<evidence type="ECO:0000259" key="2">
    <source>
        <dbReference type="Pfam" id="PF12572"/>
    </source>
</evidence>
<organism evidence="3 4">
    <name type="scientific">Hortaea werneckii</name>
    <name type="common">Black yeast</name>
    <name type="synonym">Cladosporium werneckii</name>
    <dbReference type="NCBI Taxonomy" id="91943"/>
    <lineage>
        <taxon>Eukaryota</taxon>
        <taxon>Fungi</taxon>
        <taxon>Dikarya</taxon>
        <taxon>Ascomycota</taxon>
        <taxon>Pezizomycotina</taxon>
        <taxon>Dothideomycetes</taxon>
        <taxon>Dothideomycetidae</taxon>
        <taxon>Mycosphaerellales</taxon>
        <taxon>Teratosphaeriaceae</taxon>
        <taxon>Hortaea</taxon>
    </lineage>
</organism>
<dbReference type="PANTHER" id="PTHR46370:SF1">
    <property type="entry name" value="GPALPP MOTIFS-CONTAINING PROTEIN 1"/>
    <property type="match status" value="1"/>
</dbReference>
<dbReference type="AlphaFoldDB" id="A0A3M6YVB0"/>
<dbReference type="EMBL" id="QWIL01001173">
    <property type="protein sequence ID" value="RMY06742.1"/>
    <property type="molecule type" value="Genomic_DNA"/>
</dbReference>
<feature type="compositionally biased region" description="Basic and acidic residues" evidence="1">
    <location>
        <begin position="283"/>
        <end position="294"/>
    </location>
</feature>
<dbReference type="PANTHER" id="PTHR46370">
    <property type="entry name" value="GPALPP MOTIFS-CONTAINING PROTEIN 1"/>
    <property type="match status" value="1"/>
</dbReference>
<protein>
    <recommendedName>
        <fullName evidence="2">DUF3752 domain-containing protein</fullName>
    </recommendedName>
</protein>
<gene>
    <name evidence="3" type="ORF">D0867_09587</name>
</gene>
<dbReference type="Proteomes" id="UP000271337">
    <property type="component" value="Unassembled WGS sequence"/>
</dbReference>
<dbReference type="InterPro" id="IPR046331">
    <property type="entry name" value="GPAM1-like"/>
</dbReference>
<dbReference type="Pfam" id="PF12572">
    <property type="entry name" value="DUF3752"/>
    <property type="match status" value="1"/>
</dbReference>
<feature type="domain" description="DUF3752" evidence="2">
    <location>
        <begin position="170"/>
        <end position="319"/>
    </location>
</feature>
<proteinExistence type="predicted"/>
<dbReference type="VEuPathDB" id="FungiDB:BTJ68_00763"/>
<evidence type="ECO:0000313" key="4">
    <source>
        <dbReference type="Proteomes" id="UP000271337"/>
    </source>
</evidence>
<feature type="compositionally biased region" description="Basic and acidic residues" evidence="1">
    <location>
        <begin position="213"/>
        <end position="222"/>
    </location>
</feature>
<feature type="compositionally biased region" description="Polar residues" evidence="1">
    <location>
        <begin position="134"/>
        <end position="154"/>
    </location>
</feature>
<dbReference type="InterPro" id="IPR022226">
    <property type="entry name" value="DUF3752"/>
</dbReference>
<name>A0A3M6YVB0_HORWE</name>
<feature type="region of interest" description="Disordered" evidence="1">
    <location>
        <begin position="58"/>
        <end position="304"/>
    </location>
</feature>
<evidence type="ECO:0000256" key="1">
    <source>
        <dbReference type="SAM" id="MobiDB-lite"/>
    </source>
</evidence>
<dbReference type="OrthoDB" id="73491at2759"/>
<feature type="compositionally biased region" description="Basic and acidic residues" evidence="1">
    <location>
        <begin position="244"/>
        <end position="262"/>
    </location>
</feature>
<feature type="compositionally biased region" description="Low complexity" evidence="1">
    <location>
        <begin position="227"/>
        <end position="238"/>
    </location>
</feature>
<reference evidence="3 4" key="1">
    <citation type="journal article" date="2018" name="BMC Genomics">
        <title>Genomic evidence for intraspecific hybridization in a clonal and extremely halotolerant yeast.</title>
        <authorList>
            <person name="Gostincar C."/>
            <person name="Stajich J.E."/>
            <person name="Zupancic J."/>
            <person name="Zalar P."/>
            <person name="Gunde-Cimerman N."/>
        </authorList>
    </citation>
    <scope>NUCLEOTIDE SEQUENCE [LARGE SCALE GENOMIC DNA]</scope>
    <source>
        <strain evidence="3 4">EXF-6669</strain>
    </source>
</reference>
<feature type="compositionally biased region" description="Polar residues" evidence="1">
    <location>
        <begin position="74"/>
        <end position="86"/>
    </location>
</feature>
<accession>A0A3M6YVB0</accession>
<feature type="compositionally biased region" description="Basic and acidic residues" evidence="1">
    <location>
        <begin position="161"/>
        <end position="184"/>
    </location>
</feature>
<sequence length="325" mass="35292">MYEIQTDRVCLRLSSVSASAAFLRALALRSTPQPNIDTYRLFGSMSGIGPALPPHLLAKRKRKQEAQAKDEDTTTSGAKRSESPNNGDKRRRVAGPAMPPAPLEDAAAAQPRSVQESESSDDDDFGPALPPTEADQTAQDVENDDSGTFHNQASPAAPARPRRDEWMMLPPKQDDLAARMDPSKQRARGFNTGKGAKGPNSKDEDNSAWYETPEQKQRRLQEEMMGTAKSASTATPEAAKPKKSAKEEAEDQKRRQQIEKSRGSSLVEQHKKSKGASAEEDDPSKRAFDREKDMASGSGISGAQKAEMLKKAGGFSSRFAGGSYL</sequence>